<dbReference type="InterPro" id="IPR023346">
    <property type="entry name" value="Lysozyme-like_dom_sf"/>
</dbReference>
<comment type="similarity">
    <text evidence="1">Belongs to the virb1 family.</text>
</comment>
<keyword evidence="2" id="KW-0732">Signal</keyword>
<dbReference type="Pfam" id="PF01464">
    <property type="entry name" value="SLT"/>
    <property type="match status" value="1"/>
</dbReference>
<dbReference type="SUPFAM" id="SSF53955">
    <property type="entry name" value="Lysozyme-like"/>
    <property type="match status" value="1"/>
</dbReference>
<feature type="signal peptide" evidence="2">
    <location>
        <begin position="1"/>
        <end position="21"/>
    </location>
</feature>
<sequence>MSALRVASLLAAALLATPLRAELVTPAWPPAALAEAPDARPTLRPEWIERIPPVQTGATVRPVARDPFLPAARWGGSAQAMWTRAALSAMDDHGEPLVDTLPRDIGTWCPGYATASEENRQAFWVGLLSALAWYESTHRPTAVGGGGQWFGLTQIYPPTARSYGCRAETGGELKDAEDNLSCAIRILATTVPRDGAVALHDGRWRGVAADWGPMTSSVKRAAMAEWTSRQSYCQVHLAPEESARPLARPAHLGEITTAMND</sequence>
<feature type="chain" id="PRO_5025357150" evidence="2">
    <location>
        <begin position="22"/>
        <end position="261"/>
    </location>
</feature>
<protein>
    <submittedName>
        <fullName evidence="4">Lytic transglycosylase domain-containing protein</fullName>
    </submittedName>
</protein>
<gene>
    <name evidence="4" type="ORF">GZA08_04055</name>
</gene>
<evidence type="ECO:0000313" key="5">
    <source>
        <dbReference type="Proteomes" id="UP000474757"/>
    </source>
</evidence>
<evidence type="ECO:0000256" key="2">
    <source>
        <dbReference type="SAM" id="SignalP"/>
    </source>
</evidence>
<feature type="domain" description="Transglycosylase SLT" evidence="3">
    <location>
        <begin position="117"/>
        <end position="191"/>
    </location>
</feature>
<name>A0A6B2JG67_9RHOB</name>
<proteinExistence type="inferred from homology"/>
<comment type="caution">
    <text evidence="4">The sequence shown here is derived from an EMBL/GenBank/DDBJ whole genome shotgun (WGS) entry which is preliminary data.</text>
</comment>
<dbReference type="EMBL" id="JAAGAB010000001">
    <property type="protein sequence ID" value="NDV00141.1"/>
    <property type="molecule type" value="Genomic_DNA"/>
</dbReference>
<dbReference type="AlphaFoldDB" id="A0A6B2JG67"/>
<evidence type="ECO:0000259" key="3">
    <source>
        <dbReference type="Pfam" id="PF01464"/>
    </source>
</evidence>
<organism evidence="4 5">
    <name type="scientific">Pseudoroseicyclus tamaricis</name>
    <dbReference type="NCBI Taxonomy" id="2705421"/>
    <lineage>
        <taxon>Bacteria</taxon>
        <taxon>Pseudomonadati</taxon>
        <taxon>Pseudomonadota</taxon>
        <taxon>Alphaproteobacteria</taxon>
        <taxon>Rhodobacterales</taxon>
        <taxon>Paracoccaceae</taxon>
        <taxon>Pseudoroseicyclus</taxon>
    </lineage>
</organism>
<dbReference type="Gene3D" id="1.10.530.10">
    <property type="match status" value="1"/>
</dbReference>
<keyword evidence="5" id="KW-1185">Reference proteome</keyword>
<dbReference type="InterPro" id="IPR008258">
    <property type="entry name" value="Transglycosylase_SLT_dom_1"/>
</dbReference>
<accession>A0A6B2JG67</accession>
<evidence type="ECO:0000313" key="4">
    <source>
        <dbReference type="EMBL" id="NDV00141.1"/>
    </source>
</evidence>
<dbReference type="RefSeq" id="WP_163890175.1">
    <property type="nucleotide sequence ID" value="NZ_JAAFYS010000001.1"/>
</dbReference>
<dbReference type="Proteomes" id="UP000474757">
    <property type="component" value="Unassembled WGS sequence"/>
</dbReference>
<reference evidence="4 5" key="1">
    <citation type="submission" date="2020-02" db="EMBL/GenBank/DDBJ databases">
        <title>Pseudoroseicyclus tamarix, sp. nov., isolated from offshore sediment of a Tamarix chinensis forest.</title>
        <authorList>
            <person name="Gai Y."/>
        </authorList>
    </citation>
    <scope>NUCLEOTIDE SEQUENCE [LARGE SCALE GENOMIC DNA]</scope>
    <source>
        <strain evidence="4 5">CLL3-39</strain>
    </source>
</reference>
<evidence type="ECO:0000256" key="1">
    <source>
        <dbReference type="ARBA" id="ARBA00009387"/>
    </source>
</evidence>